<dbReference type="PANTHER" id="PTHR33418:SF1">
    <property type="entry name" value="HELICASE-ASSOCIATED DOMAIN-CONTAINING PROTEIN"/>
    <property type="match status" value="1"/>
</dbReference>
<gene>
    <name evidence="2" type="ORF">QTG54_015424</name>
</gene>
<feature type="non-terminal residue" evidence="2">
    <location>
        <position position="1"/>
    </location>
</feature>
<feature type="domain" description="Helicase-associated" evidence="1">
    <location>
        <begin position="148"/>
        <end position="213"/>
    </location>
</feature>
<accession>A0AAD8XUS8</accession>
<dbReference type="PANTHER" id="PTHR33418">
    <property type="entry name" value="HELICASE-ASSOCIATED"/>
    <property type="match status" value="1"/>
</dbReference>
<organism evidence="2 3">
    <name type="scientific">Skeletonema marinoi</name>
    <dbReference type="NCBI Taxonomy" id="267567"/>
    <lineage>
        <taxon>Eukaryota</taxon>
        <taxon>Sar</taxon>
        <taxon>Stramenopiles</taxon>
        <taxon>Ochrophyta</taxon>
        <taxon>Bacillariophyta</taxon>
        <taxon>Coscinodiscophyceae</taxon>
        <taxon>Thalassiosirophycidae</taxon>
        <taxon>Thalassiosirales</taxon>
        <taxon>Skeletonemataceae</taxon>
        <taxon>Skeletonema</taxon>
        <taxon>Skeletonema marinoi-dohrnii complex</taxon>
    </lineage>
</organism>
<comment type="caution">
    <text evidence="2">The sequence shown here is derived from an EMBL/GenBank/DDBJ whole genome shotgun (WGS) entry which is preliminary data.</text>
</comment>
<keyword evidence="2" id="KW-0547">Nucleotide-binding</keyword>
<keyword evidence="3" id="KW-1185">Reference proteome</keyword>
<keyword evidence="2" id="KW-0347">Helicase</keyword>
<keyword evidence="2" id="KW-0067">ATP-binding</keyword>
<dbReference type="Proteomes" id="UP001224775">
    <property type="component" value="Unassembled WGS sequence"/>
</dbReference>
<name>A0AAD8XUS8_9STRA</name>
<proteinExistence type="predicted"/>
<sequence>WEERLAQLKAFKEEHNHANVPYKYPTNPQLGNWVTEQRTHYRLKKEGKQSSMKNERIRELEAIGFVWVLQAKGPQVKWEERLAQLKAFKEEHNHANVPYKYPTNPQLGSWVVEQRTHYRLRREGKQSSMKNERIRELEAIGFVWNIYDDIWDQMMAELAGYVERAGGINKIHHRDDLFGNWFTRQRALKRLRKRGKTCSLTDERIAQLDKYGFHWDVREKAWSDMFKDLEEYKEKHGTTKVKIEDNPVLYRWCTRQRQLNALVDESGISMLKPERKQRLDGIKFDFYRRKGSQRESKIEWKMMHEIVGILEDLGLEWDSLDQVFGSLKFRPDGVIIVPIDSFVIFVEIDEKSHNPTSKSYRVPMEKGREESLKKEANRMGMEHVAFIRVNTGNLFEVSPKQLVTIGKVLQEIRSEKPAGCSIHYVDYDADHVHVQASIESMKSILGFVDDVKINQSEYFNGKAAKLTSKDIL</sequence>
<dbReference type="Pfam" id="PF03457">
    <property type="entry name" value="HA"/>
    <property type="match status" value="4"/>
</dbReference>
<evidence type="ECO:0000259" key="1">
    <source>
        <dbReference type="Pfam" id="PF03457"/>
    </source>
</evidence>
<dbReference type="AlphaFoldDB" id="A0AAD8XUS8"/>
<dbReference type="EMBL" id="JATAAI010000043">
    <property type="protein sequence ID" value="KAK1733897.1"/>
    <property type="molecule type" value="Genomic_DNA"/>
</dbReference>
<evidence type="ECO:0000313" key="2">
    <source>
        <dbReference type="EMBL" id="KAK1733897.1"/>
    </source>
</evidence>
<evidence type="ECO:0000313" key="3">
    <source>
        <dbReference type="Proteomes" id="UP001224775"/>
    </source>
</evidence>
<dbReference type="GO" id="GO:0004386">
    <property type="term" value="F:helicase activity"/>
    <property type="evidence" value="ECO:0007669"/>
    <property type="project" value="UniProtKB-KW"/>
</dbReference>
<dbReference type="InterPro" id="IPR005114">
    <property type="entry name" value="Helicase_assoc"/>
</dbReference>
<dbReference type="Gene3D" id="6.10.140.530">
    <property type="match status" value="4"/>
</dbReference>
<feature type="domain" description="Helicase-associated" evidence="1">
    <location>
        <begin position="1"/>
        <end position="65"/>
    </location>
</feature>
<feature type="domain" description="Helicase-associated" evidence="1">
    <location>
        <begin position="76"/>
        <end position="142"/>
    </location>
</feature>
<keyword evidence="2" id="KW-0378">Hydrolase</keyword>
<feature type="domain" description="Helicase-associated" evidence="1">
    <location>
        <begin position="219"/>
        <end position="284"/>
    </location>
</feature>
<protein>
    <submittedName>
        <fullName evidence="2">Helicase-associated domain-containing protein</fullName>
    </submittedName>
</protein>
<reference evidence="2" key="1">
    <citation type="submission" date="2023-06" db="EMBL/GenBank/DDBJ databases">
        <title>Survivors Of The Sea: Transcriptome response of Skeletonema marinoi to long-term dormancy.</title>
        <authorList>
            <person name="Pinder M.I.M."/>
            <person name="Kourtchenko O."/>
            <person name="Robertson E.K."/>
            <person name="Larsson T."/>
            <person name="Maumus F."/>
            <person name="Osuna-Cruz C.M."/>
            <person name="Vancaester E."/>
            <person name="Stenow R."/>
            <person name="Vandepoele K."/>
            <person name="Ploug H."/>
            <person name="Bruchert V."/>
            <person name="Godhe A."/>
            <person name="Topel M."/>
        </authorList>
    </citation>
    <scope>NUCLEOTIDE SEQUENCE</scope>
    <source>
        <strain evidence="2">R05AC</strain>
    </source>
</reference>